<proteinExistence type="predicted"/>
<keyword evidence="2" id="KW-1185">Reference proteome</keyword>
<gene>
    <name evidence="1" type="ORF">PsorP6_012141</name>
</gene>
<comment type="caution">
    <text evidence="1">The sequence shown here is derived from an EMBL/GenBank/DDBJ whole genome shotgun (WGS) entry which is preliminary data.</text>
</comment>
<dbReference type="EMBL" id="CM047591">
    <property type="protein sequence ID" value="KAI9919030.1"/>
    <property type="molecule type" value="Genomic_DNA"/>
</dbReference>
<protein>
    <submittedName>
        <fullName evidence="1">Uncharacterized protein</fullName>
    </submittedName>
</protein>
<name>A0ACC0WJI2_9STRA</name>
<reference evidence="1 2" key="1">
    <citation type="journal article" date="2022" name="bioRxiv">
        <title>The genome of the oomycete Peronosclerospora sorghi, a cosmopolitan pathogen of maize and sorghum, is inflated with dispersed pseudogenes.</title>
        <authorList>
            <person name="Fletcher K."/>
            <person name="Martin F."/>
            <person name="Isakeit T."/>
            <person name="Cavanaugh K."/>
            <person name="Magill C."/>
            <person name="Michelmore R."/>
        </authorList>
    </citation>
    <scope>NUCLEOTIDE SEQUENCE [LARGE SCALE GENOMIC DNA]</scope>
    <source>
        <strain evidence="1">P6</strain>
    </source>
</reference>
<dbReference type="Proteomes" id="UP001163321">
    <property type="component" value="Chromosome 12"/>
</dbReference>
<evidence type="ECO:0000313" key="1">
    <source>
        <dbReference type="EMBL" id="KAI9919030.1"/>
    </source>
</evidence>
<accession>A0ACC0WJI2</accession>
<organism evidence="1 2">
    <name type="scientific">Peronosclerospora sorghi</name>
    <dbReference type="NCBI Taxonomy" id="230839"/>
    <lineage>
        <taxon>Eukaryota</taxon>
        <taxon>Sar</taxon>
        <taxon>Stramenopiles</taxon>
        <taxon>Oomycota</taxon>
        <taxon>Peronosporomycetes</taxon>
        <taxon>Peronosporales</taxon>
        <taxon>Peronosporaceae</taxon>
        <taxon>Peronosclerospora</taxon>
    </lineage>
</organism>
<evidence type="ECO:0000313" key="2">
    <source>
        <dbReference type="Proteomes" id="UP001163321"/>
    </source>
</evidence>
<sequence length="469" mass="51961">MCSYRKNYVFPLELTDTWKEQITTKTRKKLTEMLGVEVDNVMAEYVIVMVGNKKKMEQIARDLVDFIGEESAEQFVAWLAELLPTFEARASANPPPAQQEKPVTEMVSLSRRKEVPAQVPEETKEVDAPSKRVINLKGLAKSSSESCQKKVVSLSSNRGTIRSLNSSKIDMDDVIARRAQRFGVVEKAGSSKSSSQGTGKGNVQQRDDARASGKRRTNERESSTRLSKRLGPPVNVDQAELDARDTLGSHKKRRGNRDHRDRDQVMEESVPSSNRRNSGSRDVAPPLPPSDEKGNNKDKQGHRQKMGPPPMCFQGGPMGFGGFPPPFGGPMFYPPSGYGPMNPYSMGFPPQVMPPYGGRGYARSPGEMQSGPRGPRPFQNRKWINPNVAKAEEVKANESKSESLAAGGNTNGASSSYNASFAPRNPYFSLQMRPRFQNKTWVRQDPAKDEELNSSLPKTPPKELLESTE</sequence>